<feature type="domain" description="Sulfatase-modifying factor enzyme-like" evidence="1">
    <location>
        <begin position="75"/>
        <end position="307"/>
    </location>
</feature>
<dbReference type="InterPro" id="IPR051043">
    <property type="entry name" value="Sulfatase_Mod_Factor_Kinase"/>
</dbReference>
<dbReference type="OrthoDB" id="9768004at2"/>
<dbReference type="AlphaFoldDB" id="A0A6N7PPW3"/>
<name>A0A6N7PPW3_9BACT</name>
<dbReference type="Pfam" id="PF03781">
    <property type="entry name" value="FGE-sulfatase"/>
    <property type="match status" value="1"/>
</dbReference>
<dbReference type="SUPFAM" id="SSF56436">
    <property type="entry name" value="C-type lectin-like"/>
    <property type="match status" value="1"/>
</dbReference>
<dbReference type="PANTHER" id="PTHR23150:SF19">
    <property type="entry name" value="FORMYLGLYCINE-GENERATING ENZYME"/>
    <property type="match status" value="1"/>
</dbReference>
<proteinExistence type="predicted"/>
<gene>
    <name evidence="2" type="ORF">GF068_20285</name>
</gene>
<evidence type="ECO:0000259" key="1">
    <source>
        <dbReference type="Pfam" id="PF03781"/>
    </source>
</evidence>
<dbReference type="Gene3D" id="3.90.1580.10">
    <property type="entry name" value="paralog of FGE (formylglycine-generating enzyme)"/>
    <property type="match status" value="1"/>
</dbReference>
<evidence type="ECO:0000313" key="3">
    <source>
        <dbReference type="Proteomes" id="UP000440224"/>
    </source>
</evidence>
<sequence length="310" mass="33574">MDHLPRMGARERRRAVGGAMMRLSTRLLLGSSFVVGLMGCGRTDAENARRAAVTPRGARLVSIPGATFSFRETMSLGRTPVTVKPFQIEATEVTVSAYAACVGARACAAPVPFEPTCNWGKAGRGDHPINCVSPEEAEAYCQWNGGRRLPTIYEAYWAALGDARMSEAERMGERHRTYPWGRDEPEKVEHCWQRGAFGGTKGGAVGPITSVAPPVPADLGTCPVASYTGERSPFGLYDTAGNVAEFVFDPKPRTCIDRTGEHPCPRGEMFRVTGGSWHDQGMMGDQSPANNHPVAQSRHPWYGFRCVVGG</sequence>
<keyword evidence="3" id="KW-1185">Reference proteome</keyword>
<organism evidence="2 3">
    <name type="scientific">Polyangium spumosum</name>
    <dbReference type="NCBI Taxonomy" id="889282"/>
    <lineage>
        <taxon>Bacteria</taxon>
        <taxon>Pseudomonadati</taxon>
        <taxon>Myxococcota</taxon>
        <taxon>Polyangia</taxon>
        <taxon>Polyangiales</taxon>
        <taxon>Polyangiaceae</taxon>
        <taxon>Polyangium</taxon>
    </lineage>
</organism>
<protein>
    <submittedName>
        <fullName evidence="2">SUMF1/EgtB/PvdO family nonheme iron enzyme</fullName>
    </submittedName>
</protein>
<dbReference type="InterPro" id="IPR016187">
    <property type="entry name" value="CTDL_fold"/>
</dbReference>
<accession>A0A6N7PPW3</accession>
<evidence type="ECO:0000313" key="2">
    <source>
        <dbReference type="EMBL" id="MRG94242.1"/>
    </source>
</evidence>
<dbReference type="InterPro" id="IPR005532">
    <property type="entry name" value="SUMF_dom"/>
</dbReference>
<dbReference type="InterPro" id="IPR042095">
    <property type="entry name" value="SUMF_sf"/>
</dbReference>
<dbReference type="EMBL" id="WJIE01000005">
    <property type="protein sequence ID" value="MRG94242.1"/>
    <property type="molecule type" value="Genomic_DNA"/>
</dbReference>
<dbReference type="GO" id="GO:0120147">
    <property type="term" value="F:formylglycine-generating oxidase activity"/>
    <property type="evidence" value="ECO:0007669"/>
    <property type="project" value="TreeGrafter"/>
</dbReference>
<dbReference type="Proteomes" id="UP000440224">
    <property type="component" value="Unassembled WGS sequence"/>
</dbReference>
<comment type="caution">
    <text evidence="2">The sequence shown here is derived from an EMBL/GenBank/DDBJ whole genome shotgun (WGS) entry which is preliminary data.</text>
</comment>
<dbReference type="PANTHER" id="PTHR23150">
    <property type="entry name" value="SULFATASE MODIFYING FACTOR 1, 2"/>
    <property type="match status" value="1"/>
</dbReference>
<reference evidence="2 3" key="1">
    <citation type="submission" date="2019-10" db="EMBL/GenBank/DDBJ databases">
        <title>A soil myxobacterium in the family Polyangiaceae.</title>
        <authorList>
            <person name="Li Y."/>
            <person name="Wang J."/>
        </authorList>
    </citation>
    <scope>NUCLEOTIDE SEQUENCE [LARGE SCALE GENOMIC DNA]</scope>
    <source>
        <strain evidence="2 3">DSM 14734</strain>
    </source>
</reference>